<evidence type="ECO:0000256" key="7">
    <source>
        <dbReference type="SAM" id="SignalP"/>
    </source>
</evidence>
<dbReference type="GO" id="GO:0006680">
    <property type="term" value="P:glucosylceramide catabolic process"/>
    <property type="evidence" value="ECO:0007669"/>
    <property type="project" value="TreeGrafter"/>
</dbReference>
<dbReference type="Proteomes" id="UP001201812">
    <property type="component" value="Unassembled WGS sequence"/>
</dbReference>
<dbReference type="PANTHER" id="PTHR11069:SF23">
    <property type="entry name" value="LYSOSOMAL ACID GLUCOSYLCERAMIDASE"/>
    <property type="match status" value="1"/>
</dbReference>
<comment type="caution">
    <text evidence="9">The sequence shown here is derived from an EMBL/GenBank/DDBJ whole genome shotgun (WGS) entry which is preliminary data.</text>
</comment>
<comment type="catalytic activity">
    <reaction evidence="1">
        <text>a beta-D-glucosyl-(1&lt;-&gt;1')-N-acylsphing-4-enine + H2O = an N-acylsphing-4-enine + D-glucose</text>
        <dbReference type="Rhea" id="RHEA:13269"/>
        <dbReference type="ChEBI" id="CHEBI:4167"/>
        <dbReference type="ChEBI" id="CHEBI:15377"/>
        <dbReference type="ChEBI" id="CHEBI:22801"/>
        <dbReference type="ChEBI" id="CHEBI:52639"/>
        <dbReference type="EC" id="3.2.1.45"/>
    </reaction>
    <physiologicalReaction direction="left-to-right" evidence="1">
        <dbReference type="Rhea" id="RHEA:13270"/>
    </physiologicalReaction>
</comment>
<dbReference type="SUPFAM" id="SSF51011">
    <property type="entry name" value="Glycosyl hydrolase domain"/>
    <property type="match status" value="1"/>
</dbReference>
<evidence type="ECO:0000259" key="8">
    <source>
        <dbReference type="Pfam" id="PF02055"/>
    </source>
</evidence>
<evidence type="ECO:0000256" key="6">
    <source>
        <dbReference type="RuleBase" id="RU361188"/>
    </source>
</evidence>
<feature type="domain" description="Glycosyl hydrolase family 30 TIM-barrel" evidence="8">
    <location>
        <begin position="114"/>
        <end position="415"/>
    </location>
</feature>
<keyword evidence="6" id="KW-0326">Glycosidase</keyword>
<dbReference type="SUPFAM" id="SSF51445">
    <property type="entry name" value="(Trans)glycosidases"/>
    <property type="match status" value="1"/>
</dbReference>
<dbReference type="InterPro" id="IPR033453">
    <property type="entry name" value="Glyco_hydro_30_TIM-barrel"/>
</dbReference>
<dbReference type="PANTHER" id="PTHR11069">
    <property type="entry name" value="GLUCOSYLCERAMIDASE"/>
    <property type="match status" value="1"/>
</dbReference>
<keyword evidence="6" id="KW-0443">Lipid metabolism</keyword>
<evidence type="ECO:0000313" key="10">
    <source>
        <dbReference type="Proteomes" id="UP001201812"/>
    </source>
</evidence>
<dbReference type="GO" id="GO:0004348">
    <property type="term" value="F:glucosylceramidase activity"/>
    <property type="evidence" value="ECO:0007669"/>
    <property type="project" value="UniProtKB-EC"/>
</dbReference>
<dbReference type="Gene3D" id="3.20.20.80">
    <property type="entry name" value="Glycosidases"/>
    <property type="match status" value="1"/>
</dbReference>
<proteinExistence type="inferred from homology"/>
<reference evidence="9" key="1">
    <citation type="submission" date="2022-01" db="EMBL/GenBank/DDBJ databases">
        <title>Genome Sequence Resource for Two Populations of Ditylenchus destructor, the Migratory Endoparasitic Phytonematode.</title>
        <authorList>
            <person name="Zhang H."/>
            <person name="Lin R."/>
            <person name="Xie B."/>
        </authorList>
    </citation>
    <scope>NUCLEOTIDE SEQUENCE</scope>
    <source>
        <strain evidence="9">BazhouSP</strain>
    </source>
</reference>
<keyword evidence="10" id="KW-1185">Reference proteome</keyword>
<dbReference type="GO" id="GO:0016020">
    <property type="term" value="C:membrane"/>
    <property type="evidence" value="ECO:0007669"/>
    <property type="project" value="GOC"/>
</dbReference>
<dbReference type="PRINTS" id="PR00843">
    <property type="entry name" value="GLHYDRLASE30"/>
</dbReference>
<evidence type="ECO:0000256" key="3">
    <source>
        <dbReference type="ARBA" id="ARBA00012658"/>
    </source>
</evidence>
<gene>
    <name evidence="9" type="ORF">DdX_16832</name>
</gene>
<dbReference type="InterPro" id="IPR017853">
    <property type="entry name" value="GH"/>
</dbReference>
<comment type="similarity">
    <text evidence="2 6">Belongs to the glycosyl hydrolase 30 family.</text>
</comment>
<dbReference type="AlphaFoldDB" id="A0AAD4MPP2"/>
<evidence type="ECO:0000256" key="1">
    <source>
        <dbReference type="ARBA" id="ARBA00001013"/>
    </source>
</evidence>
<dbReference type="EC" id="3.2.1.45" evidence="3 6"/>
<keyword evidence="4 7" id="KW-0732">Signal</keyword>
<keyword evidence="6" id="KW-0746">Sphingolipid metabolism</keyword>
<feature type="signal peptide" evidence="7">
    <location>
        <begin position="1"/>
        <end position="32"/>
    </location>
</feature>
<protein>
    <recommendedName>
        <fullName evidence="3 6">Glucosylceramidase</fullName>
        <ecNumber evidence="3 6">3.2.1.45</ecNumber>
    </recommendedName>
</protein>
<evidence type="ECO:0000256" key="5">
    <source>
        <dbReference type="ARBA" id="ARBA00022801"/>
    </source>
</evidence>
<dbReference type="Pfam" id="PF02055">
    <property type="entry name" value="Glyco_hydro_30"/>
    <property type="match status" value="1"/>
</dbReference>
<accession>A0AAD4MPP2</accession>
<evidence type="ECO:0000256" key="4">
    <source>
        <dbReference type="ARBA" id="ARBA00022729"/>
    </source>
</evidence>
<feature type="chain" id="PRO_5041946966" description="Glucosylceramidase" evidence="7">
    <location>
        <begin position="33"/>
        <end position="415"/>
    </location>
</feature>
<dbReference type="InterPro" id="IPR001139">
    <property type="entry name" value="Glyco_hydro_30"/>
</dbReference>
<keyword evidence="5 6" id="KW-0378">Hydrolase</keyword>
<organism evidence="9 10">
    <name type="scientific">Ditylenchus destructor</name>
    <dbReference type="NCBI Taxonomy" id="166010"/>
    <lineage>
        <taxon>Eukaryota</taxon>
        <taxon>Metazoa</taxon>
        <taxon>Ecdysozoa</taxon>
        <taxon>Nematoda</taxon>
        <taxon>Chromadorea</taxon>
        <taxon>Rhabditida</taxon>
        <taxon>Tylenchina</taxon>
        <taxon>Tylenchomorpha</taxon>
        <taxon>Sphaerularioidea</taxon>
        <taxon>Anguinidae</taxon>
        <taxon>Anguininae</taxon>
        <taxon>Ditylenchus</taxon>
    </lineage>
</organism>
<evidence type="ECO:0000313" key="9">
    <source>
        <dbReference type="EMBL" id="KAI1700264.1"/>
    </source>
</evidence>
<sequence>MFRKRSLALCRHLKYFLFVAVSQISLTGAVESGCIEKSYSSATDIVCVCNSTYCDTIPPLGQLGANQTAIYVSSKSGKRFEKTVVSFGSHSAPSLFNLKDVEVVVDPSESFQTILGFGGAFTDSVGINLNRLSSAARQNLLQSYFGQSGLGYTVGRVPMASCDFSTHAYSYCDTSGDFNLTTFNLTVEDFVLKVPYIKQARNLAGVLDLFASPWSAPGWMKSSGEMVGGGTLKGDFNGEYYRTWANYFVRFFEEYHKEGIDFWGVTLQNEPSAGAIPNYSWQAMYFSAAMQRDFAAYLLGPTLKNSTVTSGLKLMVVDDQRYTLPLQPDIIFASDVASNYIDGVAVHWYWDYLFPASLLGATHDHHPDKFILATEACNGYLAPNTGPIMGDWGRGELYGKDIIEDLQNWAIGWVD</sequence>
<name>A0AAD4MPP2_9BILA</name>
<dbReference type="EMBL" id="JAKKPZ010000151">
    <property type="protein sequence ID" value="KAI1700264.1"/>
    <property type="molecule type" value="Genomic_DNA"/>
</dbReference>
<evidence type="ECO:0000256" key="2">
    <source>
        <dbReference type="ARBA" id="ARBA00005382"/>
    </source>
</evidence>